<evidence type="ECO:0000313" key="2">
    <source>
        <dbReference type="Proteomes" id="UP000199615"/>
    </source>
</evidence>
<sequence>MSAVAVVNFPEWTEYRKKNGLDPLGMQNSSVTLYQTLIPGIGNVTLRMRYYGLYAWLSWVYAKRIGDTNPQTWQRMIRRAEALYALIAQRRGDEGGVTGSDWAQKTLDNLHGRTIDFAEAAKTRKETPDYYFAVDWGAYGLAYASQLFQIGIFDPSREHAIALPSVDLGEKLALAFDKELGELSGQFYDAIQRGRVSVRDLDAFVRLAPSGIRNGGTERKLYEDILFGRIGPQDEAATSRRASLLLILTIAKQIQRAPTPDDVRWTLYAGKDQEGRLFTPAAQQLQAQTERWRLYHANDLCHVALECLLKYILDTLDEYPRGIAPSSLIARCVDEITSTSTHPPPSWNAFVLSLPPGANPGDPNIQDSEFALVNAIMAARRPIHRCSADVARNALTLLAILHRAFRANTQAITEELKNLDFTAFHSLLTEGRYLEQVGDAPFQDAVARIIEERVMRRHLWVALRKFQRQGDYTFLVESDDGLIRLREKDGPVFTNPRLGPAIRFLHDIHLLGENGLTRRGVEVLQAS</sequence>
<accession>A0A1H8WZJ0</accession>
<organism evidence="1 2">
    <name type="scientific">Rhodopseudomonas pseudopalustris</name>
    <dbReference type="NCBI Taxonomy" id="1513892"/>
    <lineage>
        <taxon>Bacteria</taxon>
        <taxon>Pseudomonadati</taxon>
        <taxon>Pseudomonadota</taxon>
        <taxon>Alphaproteobacteria</taxon>
        <taxon>Hyphomicrobiales</taxon>
        <taxon>Nitrobacteraceae</taxon>
        <taxon>Rhodopseudomonas</taxon>
    </lineage>
</organism>
<dbReference type="Proteomes" id="UP000199615">
    <property type="component" value="Unassembled WGS sequence"/>
</dbReference>
<dbReference type="OrthoDB" id="1078940at2"/>
<dbReference type="AlphaFoldDB" id="A0A1H8WZJ0"/>
<evidence type="ECO:0000313" key="1">
    <source>
        <dbReference type="EMBL" id="SEP33036.1"/>
    </source>
</evidence>
<name>A0A1H8WZJ0_9BRAD</name>
<gene>
    <name evidence="1" type="ORF">SAMN05444123_1156</name>
</gene>
<dbReference type="EMBL" id="FODT01000015">
    <property type="protein sequence ID" value="SEP33036.1"/>
    <property type="molecule type" value="Genomic_DNA"/>
</dbReference>
<keyword evidence="2" id="KW-1185">Reference proteome</keyword>
<reference evidence="2" key="1">
    <citation type="submission" date="2016-10" db="EMBL/GenBank/DDBJ databases">
        <authorList>
            <person name="Varghese N."/>
            <person name="Submissions S."/>
        </authorList>
    </citation>
    <scope>NUCLEOTIDE SEQUENCE [LARGE SCALE GENOMIC DNA]</scope>
    <source>
        <strain evidence="2">DSM 123</strain>
    </source>
</reference>
<proteinExistence type="predicted"/>
<protein>
    <submittedName>
        <fullName evidence="1">Uncharacterized protein</fullName>
    </submittedName>
</protein>
<dbReference type="RefSeq" id="WP_139202709.1">
    <property type="nucleotide sequence ID" value="NZ_FODT01000015.1"/>
</dbReference>